<evidence type="ECO:0000256" key="1">
    <source>
        <dbReference type="SAM" id="MobiDB-lite"/>
    </source>
</evidence>
<dbReference type="EMBL" id="CAUWAG010000010">
    <property type="protein sequence ID" value="CAJ2507845.1"/>
    <property type="molecule type" value="Genomic_DNA"/>
</dbReference>
<proteinExistence type="predicted"/>
<evidence type="ECO:0000313" key="3">
    <source>
        <dbReference type="Proteomes" id="UP001295740"/>
    </source>
</evidence>
<keyword evidence="3" id="KW-1185">Reference proteome</keyword>
<gene>
    <name evidence="2" type="ORF">KHLLAP_LOCUS8313</name>
</gene>
<name>A0AAI8YK91_9PEZI</name>
<evidence type="ECO:0000313" key="2">
    <source>
        <dbReference type="EMBL" id="CAJ2507845.1"/>
    </source>
</evidence>
<organism evidence="2 3">
    <name type="scientific">Anthostomella pinea</name>
    <dbReference type="NCBI Taxonomy" id="933095"/>
    <lineage>
        <taxon>Eukaryota</taxon>
        <taxon>Fungi</taxon>
        <taxon>Dikarya</taxon>
        <taxon>Ascomycota</taxon>
        <taxon>Pezizomycotina</taxon>
        <taxon>Sordariomycetes</taxon>
        <taxon>Xylariomycetidae</taxon>
        <taxon>Xylariales</taxon>
        <taxon>Xylariaceae</taxon>
        <taxon>Anthostomella</taxon>
    </lineage>
</organism>
<sequence length="131" mass="14756">MLPRPTQQLAHPLRALTLRRTAPSTSIPRLSSSRLSSSQLQPQPQPQSQAQPRAKPPGLNASAPPPKPNPAAFWKTFGRPIAKVFLGAIFTYQLAYYFWVRLEHDEVKSDMQATISDLEARIEELEKGRKR</sequence>
<feature type="compositionally biased region" description="Low complexity" evidence="1">
    <location>
        <begin position="22"/>
        <end position="62"/>
    </location>
</feature>
<feature type="region of interest" description="Disordered" evidence="1">
    <location>
        <begin position="1"/>
        <end position="71"/>
    </location>
</feature>
<protein>
    <submittedName>
        <fullName evidence="2">Uu.00g090310.m01.CDS01</fullName>
    </submittedName>
</protein>
<accession>A0AAI8YK91</accession>
<comment type="caution">
    <text evidence="2">The sequence shown here is derived from an EMBL/GenBank/DDBJ whole genome shotgun (WGS) entry which is preliminary data.</text>
</comment>
<dbReference type="Proteomes" id="UP001295740">
    <property type="component" value="Unassembled WGS sequence"/>
</dbReference>
<dbReference type="AlphaFoldDB" id="A0AAI8YK91"/>
<reference evidence="2" key="1">
    <citation type="submission" date="2023-10" db="EMBL/GenBank/DDBJ databases">
        <authorList>
            <person name="Hackl T."/>
        </authorList>
    </citation>
    <scope>NUCLEOTIDE SEQUENCE</scope>
</reference>